<dbReference type="GO" id="GO:0005743">
    <property type="term" value="C:mitochondrial inner membrane"/>
    <property type="evidence" value="ECO:0007669"/>
    <property type="project" value="TreeGrafter"/>
</dbReference>
<keyword evidence="3" id="KW-0479">Metal-binding</keyword>
<dbReference type="HOGENOM" id="CLU_036521_1_0_1"/>
<evidence type="ECO:0000313" key="10">
    <source>
        <dbReference type="Proteomes" id="UP000002748"/>
    </source>
</evidence>
<protein>
    <recommendedName>
        <fullName evidence="8">Peptidase M48 domain-containing protein</fullName>
    </recommendedName>
</protein>
<dbReference type="PANTHER" id="PTHR22726:SF18">
    <property type="entry name" value="PEPTIDASE M48 DOMAIN-CONTAINING PROTEIN"/>
    <property type="match status" value="1"/>
</dbReference>
<dbReference type="InterPro" id="IPR001915">
    <property type="entry name" value="Peptidase_M48"/>
</dbReference>
<keyword evidence="5" id="KW-0862">Zinc</keyword>
<name>J6F628_TRIAS</name>
<dbReference type="GO" id="GO:0004222">
    <property type="term" value="F:metalloendopeptidase activity"/>
    <property type="evidence" value="ECO:0007669"/>
    <property type="project" value="InterPro"/>
</dbReference>
<dbReference type="InterPro" id="IPR051156">
    <property type="entry name" value="Mito/Outer_Membr_Metalloprot"/>
</dbReference>
<dbReference type="GO" id="GO:0034982">
    <property type="term" value="P:mitochondrial protein processing"/>
    <property type="evidence" value="ECO:0007669"/>
    <property type="project" value="TreeGrafter"/>
</dbReference>
<proteinExistence type="predicted"/>
<evidence type="ECO:0000256" key="6">
    <source>
        <dbReference type="ARBA" id="ARBA00023049"/>
    </source>
</evidence>
<dbReference type="PANTHER" id="PTHR22726">
    <property type="entry name" value="METALLOENDOPEPTIDASE OMA1"/>
    <property type="match status" value="1"/>
</dbReference>
<comment type="caution">
    <text evidence="9">The sequence shown here is derived from an EMBL/GenBank/DDBJ whole genome shotgun (WGS) entry which is preliminary data.</text>
</comment>
<sequence>MPPPLQSIGLRPLLRPQTLLRTTPRPLAAGRIGALAAPTSFATRSLHLGNGIPRGPHPRNRTTITTTTTELHHLLSLQLQTRSFHPSPRRQDVFFLAVPAIKSTLLNITRISLLFLPFVFRYKHKDVVHHDGPLILPPDDPRSIKVGRVTERMITAIEEQEGTVVHGTAWSGHEEPGSPSAPGQPIDVSERYQPSATAHSAAICHQHESRNPFKRRNVKNTDWNVYVIESVNAFCLPNKEVFVYTGLLDLLPEDDHILAAVIGHEIAHVMQRHGVENMGFLNVASVIFDVLRGFSVTDMAGTCINWINDVVAERAYSRKLEEEADAVGLDLMAWAGYDPRCMLDLWELMSCVEADAAASGRPVSVGHKYNFLRTHPATVERQKVARKATSIANRQRITELLPKAMRVYEKTRPEVLKKLRAKRAAAEKLARAEAKARTDAESEAAHPALAEPAPLAREVAVDTRRI</sequence>
<evidence type="ECO:0000256" key="4">
    <source>
        <dbReference type="ARBA" id="ARBA00022801"/>
    </source>
</evidence>
<dbReference type="Pfam" id="PF01435">
    <property type="entry name" value="Peptidase_M48"/>
    <property type="match status" value="1"/>
</dbReference>
<dbReference type="GO" id="GO:0006515">
    <property type="term" value="P:protein quality control for misfolded or incompletely synthesized proteins"/>
    <property type="evidence" value="ECO:0007669"/>
    <property type="project" value="TreeGrafter"/>
</dbReference>
<dbReference type="RefSeq" id="XP_014181715.1">
    <property type="nucleotide sequence ID" value="XM_014326240.1"/>
</dbReference>
<evidence type="ECO:0000313" key="9">
    <source>
        <dbReference type="EMBL" id="EJT50767.1"/>
    </source>
</evidence>
<feature type="region of interest" description="Disordered" evidence="7">
    <location>
        <begin position="168"/>
        <end position="188"/>
    </location>
</feature>
<keyword evidence="2" id="KW-0645">Protease</keyword>
<dbReference type="KEGG" id="tasa:A1Q1_08093"/>
<feature type="domain" description="Peptidase M48" evidence="8">
    <location>
        <begin position="216"/>
        <end position="387"/>
    </location>
</feature>
<dbReference type="EMBL" id="ALBS01000090">
    <property type="protein sequence ID" value="EJT50767.1"/>
    <property type="molecule type" value="Genomic_DNA"/>
</dbReference>
<reference evidence="9 10" key="1">
    <citation type="journal article" date="2012" name="Eukaryot. Cell">
        <title>Draft genome sequence of CBS 2479, the standard type strain of Trichosporon asahii.</title>
        <authorList>
            <person name="Yang R.Y."/>
            <person name="Li H.T."/>
            <person name="Zhu H."/>
            <person name="Zhou G.P."/>
            <person name="Wang M."/>
            <person name="Wang L."/>
        </authorList>
    </citation>
    <scope>NUCLEOTIDE SEQUENCE [LARGE SCALE GENOMIC DNA]</scope>
    <source>
        <strain evidence="10">ATCC 90039 / CBS 2479 / JCM 2466 / KCTC 7840 / NCYC 2677 / UAMH 7654</strain>
    </source>
</reference>
<evidence type="ECO:0000256" key="7">
    <source>
        <dbReference type="SAM" id="MobiDB-lite"/>
    </source>
</evidence>
<dbReference type="CDD" id="cd07331">
    <property type="entry name" value="M48C_Oma1_like"/>
    <property type="match status" value="1"/>
</dbReference>
<dbReference type="Proteomes" id="UP000002748">
    <property type="component" value="Unassembled WGS sequence"/>
</dbReference>
<dbReference type="Gene3D" id="3.30.2010.10">
    <property type="entry name" value="Metalloproteases ('zincins'), catalytic domain"/>
    <property type="match status" value="1"/>
</dbReference>
<dbReference type="GO" id="GO:0046872">
    <property type="term" value="F:metal ion binding"/>
    <property type="evidence" value="ECO:0007669"/>
    <property type="project" value="UniProtKB-KW"/>
</dbReference>
<accession>J6F628</accession>
<dbReference type="OrthoDB" id="7464992at2759"/>
<evidence type="ECO:0000256" key="2">
    <source>
        <dbReference type="ARBA" id="ARBA00022670"/>
    </source>
</evidence>
<evidence type="ECO:0000256" key="5">
    <source>
        <dbReference type="ARBA" id="ARBA00022833"/>
    </source>
</evidence>
<evidence type="ECO:0000256" key="3">
    <source>
        <dbReference type="ARBA" id="ARBA00022723"/>
    </source>
</evidence>
<keyword evidence="4" id="KW-0378">Hydrolase</keyword>
<dbReference type="GeneID" id="25991605"/>
<dbReference type="AlphaFoldDB" id="J6F628"/>
<gene>
    <name evidence="9" type="ORF">A1Q1_08093</name>
</gene>
<keyword evidence="6" id="KW-0482">Metalloprotease</keyword>
<evidence type="ECO:0000259" key="8">
    <source>
        <dbReference type="Pfam" id="PF01435"/>
    </source>
</evidence>
<dbReference type="VEuPathDB" id="FungiDB:A1Q1_08093"/>
<evidence type="ECO:0000256" key="1">
    <source>
        <dbReference type="ARBA" id="ARBA00001947"/>
    </source>
</evidence>
<organism evidence="9 10">
    <name type="scientific">Trichosporon asahii var. asahii (strain ATCC 90039 / CBS 2479 / JCM 2466 / KCTC 7840 / NBRC 103889/ NCYC 2677 / UAMH 7654)</name>
    <name type="common">Yeast</name>
    <dbReference type="NCBI Taxonomy" id="1186058"/>
    <lineage>
        <taxon>Eukaryota</taxon>
        <taxon>Fungi</taxon>
        <taxon>Dikarya</taxon>
        <taxon>Basidiomycota</taxon>
        <taxon>Agaricomycotina</taxon>
        <taxon>Tremellomycetes</taxon>
        <taxon>Trichosporonales</taxon>
        <taxon>Trichosporonaceae</taxon>
        <taxon>Trichosporon</taxon>
    </lineage>
</organism>
<comment type="cofactor">
    <cofactor evidence="1">
        <name>Zn(2+)</name>
        <dbReference type="ChEBI" id="CHEBI:29105"/>
    </cofactor>
</comment>